<gene>
    <name evidence="3" type="ORF">CUU66_04300</name>
</gene>
<evidence type="ECO:0000313" key="4">
    <source>
        <dbReference type="Proteomes" id="UP000234748"/>
    </source>
</evidence>
<name>A0A2N5M9M8_9BACI</name>
<dbReference type="PROSITE" id="PS51444">
    <property type="entry name" value="FH2"/>
    <property type="match status" value="1"/>
</dbReference>
<reference evidence="3 4" key="1">
    <citation type="submission" date="2017-11" db="EMBL/GenBank/DDBJ databases">
        <title>Comparitive Functional Genomics of Dry Heat Resistant strains isolated from the Viking Spacecraft.</title>
        <authorList>
            <person name="Seuylemezian A."/>
            <person name="Cooper K."/>
            <person name="Vaishampayan P."/>
        </authorList>
    </citation>
    <scope>NUCLEOTIDE SEQUENCE [LARGE SCALE GENOMIC DNA]</scope>
    <source>
        <strain evidence="3 4">V1-29</strain>
    </source>
</reference>
<keyword evidence="4" id="KW-1185">Reference proteome</keyword>
<evidence type="ECO:0008006" key="5">
    <source>
        <dbReference type="Google" id="ProtNLM"/>
    </source>
</evidence>
<dbReference type="OrthoDB" id="9811121at2"/>
<dbReference type="InterPro" id="IPR003010">
    <property type="entry name" value="C-N_Hydrolase"/>
</dbReference>
<sequence length="62" mass="7036">MKLAVNVVQFVSEDGRVKQNLERILDLTKNVERGQVIVFPEGALSGYSDDLDFLDKINDRRA</sequence>
<evidence type="ECO:0000259" key="2">
    <source>
        <dbReference type="PROSITE" id="PS51444"/>
    </source>
</evidence>
<comment type="caution">
    <text evidence="3">The sequence shown here is derived from an EMBL/GenBank/DDBJ whole genome shotgun (WGS) entry which is preliminary data.</text>
</comment>
<dbReference type="InterPro" id="IPR036526">
    <property type="entry name" value="C-N_Hydrolase_sf"/>
</dbReference>
<dbReference type="InterPro" id="IPR015425">
    <property type="entry name" value="FH2_Formin"/>
</dbReference>
<dbReference type="Gene3D" id="3.60.110.10">
    <property type="entry name" value="Carbon-nitrogen hydrolase"/>
    <property type="match status" value="1"/>
</dbReference>
<dbReference type="EMBL" id="PGUY01000013">
    <property type="protein sequence ID" value="PLT31033.1"/>
    <property type="molecule type" value="Genomic_DNA"/>
</dbReference>
<evidence type="ECO:0000259" key="1">
    <source>
        <dbReference type="PROSITE" id="PS50263"/>
    </source>
</evidence>
<organism evidence="3 4">
    <name type="scientific">Peribacillus deserti</name>
    <dbReference type="NCBI Taxonomy" id="673318"/>
    <lineage>
        <taxon>Bacteria</taxon>
        <taxon>Bacillati</taxon>
        <taxon>Bacillota</taxon>
        <taxon>Bacilli</taxon>
        <taxon>Bacillales</taxon>
        <taxon>Bacillaceae</taxon>
        <taxon>Peribacillus</taxon>
    </lineage>
</organism>
<protein>
    <recommendedName>
        <fullName evidence="5">CN hydrolase domain-containing protein</fullName>
    </recommendedName>
</protein>
<dbReference type="PROSITE" id="PS50263">
    <property type="entry name" value="CN_HYDROLASE"/>
    <property type="match status" value="1"/>
</dbReference>
<feature type="domain" description="FH2" evidence="2">
    <location>
        <begin position="1"/>
        <end position="62"/>
    </location>
</feature>
<dbReference type="SUPFAM" id="SSF56317">
    <property type="entry name" value="Carbon-nitrogen hydrolase"/>
    <property type="match status" value="1"/>
</dbReference>
<proteinExistence type="predicted"/>
<accession>A0A2N5M9M8</accession>
<dbReference type="AlphaFoldDB" id="A0A2N5M9M8"/>
<evidence type="ECO:0000313" key="3">
    <source>
        <dbReference type="EMBL" id="PLT31033.1"/>
    </source>
</evidence>
<dbReference type="RefSeq" id="WP_101640445.1">
    <property type="nucleotide sequence ID" value="NZ_PGUY01000013.1"/>
</dbReference>
<feature type="domain" description="CN hydrolase" evidence="1">
    <location>
        <begin position="3"/>
        <end position="62"/>
    </location>
</feature>
<dbReference type="Proteomes" id="UP000234748">
    <property type="component" value="Unassembled WGS sequence"/>
</dbReference>